<proteinExistence type="predicted"/>
<evidence type="ECO:0000313" key="1">
    <source>
        <dbReference type="EMBL" id="KAJ4711411.1"/>
    </source>
</evidence>
<keyword evidence="2" id="KW-1185">Reference proteome</keyword>
<accession>A0ACC1XIQ4</accession>
<keyword evidence="1" id="KW-0547">Nucleotide-binding</keyword>
<dbReference type="EMBL" id="CM051402">
    <property type="protein sequence ID" value="KAJ4711411.1"/>
    <property type="molecule type" value="Genomic_DNA"/>
</dbReference>
<sequence>MIVRQLEALIRLSGAIARSHSETQVHPLQVHVAVRLLKSFVISVKSCEIDLFGECWNWACQNKAEGIDKMVCGITKWEKQPEFYGGSKKGSFQTKSNYPEFDKRGRSSDSGG</sequence>
<keyword evidence="1" id="KW-0067">ATP-binding</keyword>
<dbReference type="Proteomes" id="UP001164539">
    <property type="component" value="Chromosome 9"/>
</dbReference>
<gene>
    <name evidence="1" type="ORF">OWV82_017437</name>
</gene>
<keyword evidence="1" id="KW-0347">Helicase</keyword>
<reference evidence="1 2" key="1">
    <citation type="journal article" date="2023" name="Science">
        <title>Complex scaffold remodeling in plant triterpene biosynthesis.</title>
        <authorList>
            <person name="De La Pena R."/>
            <person name="Hodgson H."/>
            <person name="Liu J.C."/>
            <person name="Stephenson M.J."/>
            <person name="Martin A.C."/>
            <person name="Owen C."/>
            <person name="Harkess A."/>
            <person name="Leebens-Mack J."/>
            <person name="Jimenez L.E."/>
            <person name="Osbourn A."/>
            <person name="Sattely E.S."/>
        </authorList>
    </citation>
    <scope>NUCLEOTIDE SEQUENCE [LARGE SCALE GENOMIC DNA]</scope>
    <source>
        <strain evidence="2">cv. JPN11</strain>
        <tissue evidence="1">Leaf</tissue>
    </source>
</reference>
<comment type="caution">
    <text evidence="1">The sequence shown here is derived from an EMBL/GenBank/DDBJ whole genome shotgun (WGS) entry which is preliminary data.</text>
</comment>
<protein>
    <submittedName>
        <fullName evidence="1">DNA helicase</fullName>
    </submittedName>
</protein>
<organism evidence="1 2">
    <name type="scientific">Melia azedarach</name>
    <name type="common">Chinaberry tree</name>
    <dbReference type="NCBI Taxonomy" id="155640"/>
    <lineage>
        <taxon>Eukaryota</taxon>
        <taxon>Viridiplantae</taxon>
        <taxon>Streptophyta</taxon>
        <taxon>Embryophyta</taxon>
        <taxon>Tracheophyta</taxon>
        <taxon>Spermatophyta</taxon>
        <taxon>Magnoliopsida</taxon>
        <taxon>eudicotyledons</taxon>
        <taxon>Gunneridae</taxon>
        <taxon>Pentapetalae</taxon>
        <taxon>rosids</taxon>
        <taxon>malvids</taxon>
        <taxon>Sapindales</taxon>
        <taxon>Meliaceae</taxon>
        <taxon>Melia</taxon>
    </lineage>
</organism>
<evidence type="ECO:0000313" key="2">
    <source>
        <dbReference type="Proteomes" id="UP001164539"/>
    </source>
</evidence>
<name>A0ACC1XIQ4_MELAZ</name>
<keyword evidence="1" id="KW-0378">Hydrolase</keyword>